<evidence type="ECO:0000313" key="4">
    <source>
        <dbReference type="Proteomes" id="UP000255066"/>
    </source>
</evidence>
<evidence type="ECO:0000313" key="2">
    <source>
        <dbReference type="EMBL" id="STX31659.1"/>
    </source>
</evidence>
<evidence type="ECO:0000313" key="1">
    <source>
        <dbReference type="EMBL" id="KTC69395.1"/>
    </source>
</evidence>
<sequence length="122" mass="13898">MHDELKQACGTQQYKTSHYATRLRLVTSFKDYVSHESNPKKETKLLKAKTSLSKAIDSLADALTKPTEGEAVQTLSERRSRAEKLRRKVCFFESRLSNETYKAFQGTDKKVIEDVVTNLGLQ</sequence>
<reference evidence="2 4" key="2">
    <citation type="submission" date="2018-06" db="EMBL/GenBank/DDBJ databases">
        <authorList>
            <consortium name="Pathogen Informatics"/>
            <person name="Doyle S."/>
        </authorList>
    </citation>
    <scope>NUCLEOTIDE SEQUENCE [LARGE SCALE GENOMIC DNA]</scope>
    <source>
        <strain evidence="2 4">NCTC12437</strain>
    </source>
</reference>
<reference evidence="1 3" key="1">
    <citation type="submission" date="2015-11" db="EMBL/GenBank/DDBJ databases">
        <title>Genomic analysis of 38 Legionella species identifies large and diverse effector repertoires.</title>
        <authorList>
            <person name="Burstein D."/>
            <person name="Amaro F."/>
            <person name="Zusman T."/>
            <person name="Lifshitz Z."/>
            <person name="Cohen O."/>
            <person name="Gilbert J.A."/>
            <person name="Pupko T."/>
            <person name="Shuman H.A."/>
            <person name="Segal G."/>
        </authorList>
    </citation>
    <scope>NUCLEOTIDE SEQUENCE [LARGE SCALE GENOMIC DNA]</scope>
    <source>
        <strain evidence="1 3">CDC#1407-AL-14</strain>
    </source>
</reference>
<protein>
    <submittedName>
        <fullName evidence="2">Uncharacterized protein</fullName>
    </submittedName>
</protein>
<gene>
    <name evidence="1" type="ORF">Lbir_2134</name>
    <name evidence="2" type="ORF">NCTC12437_01433</name>
</gene>
<accession>A0A378I941</accession>
<dbReference type="RefSeq" id="WP_131793017.1">
    <property type="nucleotide sequence ID" value="NZ_CAAAHV010000018.1"/>
</dbReference>
<dbReference type="Proteomes" id="UP000054735">
    <property type="component" value="Unassembled WGS sequence"/>
</dbReference>
<dbReference type="AlphaFoldDB" id="A0A378I941"/>
<organism evidence="2 4">
    <name type="scientific">Legionella birminghamensis</name>
    <dbReference type="NCBI Taxonomy" id="28083"/>
    <lineage>
        <taxon>Bacteria</taxon>
        <taxon>Pseudomonadati</taxon>
        <taxon>Pseudomonadota</taxon>
        <taxon>Gammaproteobacteria</taxon>
        <taxon>Legionellales</taxon>
        <taxon>Legionellaceae</taxon>
        <taxon>Legionella</taxon>
    </lineage>
</organism>
<dbReference type="EMBL" id="LNXT01000040">
    <property type="protein sequence ID" value="KTC69395.1"/>
    <property type="molecule type" value="Genomic_DNA"/>
</dbReference>
<evidence type="ECO:0000313" key="3">
    <source>
        <dbReference type="Proteomes" id="UP000054735"/>
    </source>
</evidence>
<proteinExistence type="predicted"/>
<dbReference type="EMBL" id="UGNW01000001">
    <property type="protein sequence ID" value="STX31659.1"/>
    <property type="molecule type" value="Genomic_DNA"/>
</dbReference>
<dbReference type="Proteomes" id="UP000255066">
    <property type="component" value="Unassembled WGS sequence"/>
</dbReference>
<name>A0A378I941_9GAMM</name>
<keyword evidence="3" id="KW-1185">Reference proteome</keyword>